<keyword evidence="2" id="KW-0963">Cytoplasm</keyword>
<gene>
    <name evidence="8" type="ORF">CDL12_02708</name>
</gene>
<dbReference type="InterPro" id="IPR036322">
    <property type="entry name" value="WD40_repeat_dom_sf"/>
</dbReference>
<dbReference type="PROSITE" id="PS00678">
    <property type="entry name" value="WD_REPEATS_1"/>
    <property type="match status" value="1"/>
</dbReference>
<evidence type="ECO:0000313" key="8">
    <source>
        <dbReference type="EMBL" id="PIN24561.1"/>
    </source>
</evidence>
<evidence type="ECO:0000256" key="3">
    <source>
        <dbReference type="ARBA" id="ARBA00022574"/>
    </source>
</evidence>
<feature type="repeat" description="WD" evidence="7">
    <location>
        <begin position="233"/>
        <end position="267"/>
    </location>
</feature>
<sequence>MTMDETEQSQLPLRCGQYLGEISALSFVHLPLHLSSLPLLLAGTGSQILVYELVSGRIIKSFKVFEGIRVHGISLENFHKQLAGSILVFRLAIFGERRVKLFNIELTLIHSLPKFGHWVLDVCFLKDGATSSDDACYLAIGCSDNSVYFWDILRYKMFTDVKCAERCLLYAMRMLGDEIESLCIASGTIFNEIVVWKVVCHNQPVSEDHLLPIIDEDFILPHPKYKDALISRLVGHEGSIFRIAWSSNGMKLVSVSDDRSARIWEVQAEKGDLCKDVQDRVNHFTGPVLFGHNARIWDCCVFDSLIITASEDCTCRVWDHDGRELHEIKEHIGRGVWRCLYDPSSSLIVTAGFDSAIKVHQLYTSSKGFEGTVASEDFRDRKEVFAVSTPNSAGHGGLMDSKSEYVRCLHFSHEDSLYVATNNGYLYHVCLFNNGDVKWTELARISEEAPVICMDLLSECSNSSGGFEDWVAVGDGKGSMTIILVVGTGWRRKVEFTFAWRAEKERHLLGTYWCKSLENRFIITADPGGRLKLWKFCHNLPSASLIEYASCFGMRIICVDASFDEELLVCGDIRGNLLLFSLPQSLLSSTPIAAEVKAYPLNYFKGAHGVSSVSSVSISSQSSDQVDIYSTGADGCICHLQHDRVLLNLEFIEMKQVKELSGIRSVFTTTEHSDDSPVGNYAVEMKQVKDLSAIRSVFTTTEHSDDSPVGNYAVGFASANFIIWNLASATKVLSLNTPTLYSLPSAFATGLYRVP</sequence>
<dbReference type="InterPro" id="IPR051973">
    <property type="entry name" value="tRNA_Anticodon_Mtase-Reg"/>
</dbReference>
<evidence type="ECO:0000256" key="5">
    <source>
        <dbReference type="ARBA" id="ARBA00022737"/>
    </source>
</evidence>
<dbReference type="PROSITE" id="PS50294">
    <property type="entry name" value="WD_REPEATS_REGION"/>
    <property type="match status" value="1"/>
</dbReference>
<dbReference type="GO" id="GO:0030488">
    <property type="term" value="P:tRNA methylation"/>
    <property type="evidence" value="ECO:0007669"/>
    <property type="project" value="TreeGrafter"/>
</dbReference>
<evidence type="ECO:0000256" key="7">
    <source>
        <dbReference type="PROSITE-ProRule" id="PRU00221"/>
    </source>
</evidence>
<dbReference type="InterPro" id="IPR015943">
    <property type="entry name" value="WD40/YVTN_repeat-like_dom_sf"/>
</dbReference>
<keyword evidence="5" id="KW-0677">Repeat</keyword>
<evidence type="ECO:0000313" key="9">
    <source>
        <dbReference type="Proteomes" id="UP000231279"/>
    </source>
</evidence>
<keyword evidence="3 7" id="KW-0853">WD repeat</keyword>
<organism evidence="8 9">
    <name type="scientific">Handroanthus impetiginosus</name>
    <dbReference type="NCBI Taxonomy" id="429701"/>
    <lineage>
        <taxon>Eukaryota</taxon>
        <taxon>Viridiplantae</taxon>
        <taxon>Streptophyta</taxon>
        <taxon>Embryophyta</taxon>
        <taxon>Tracheophyta</taxon>
        <taxon>Spermatophyta</taxon>
        <taxon>Magnoliopsida</taxon>
        <taxon>eudicotyledons</taxon>
        <taxon>Gunneridae</taxon>
        <taxon>Pentapetalae</taxon>
        <taxon>asterids</taxon>
        <taxon>lamiids</taxon>
        <taxon>Lamiales</taxon>
        <taxon>Bignoniaceae</taxon>
        <taxon>Crescentiina</taxon>
        <taxon>Tabebuia alliance</taxon>
        <taxon>Handroanthus</taxon>
    </lineage>
</organism>
<accession>A0A2G9I485</accession>
<dbReference type="InterPro" id="IPR019775">
    <property type="entry name" value="WD40_repeat_CS"/>
</dbReference>
<dbReference type="GO" id="GO:0005737">
    <property type="term" value="C:cytoplasm"/>
    <property type="evidence" value="ECO:0007669"/>
    <property type="project" value="UniProtKB-SubCell"/>
</dbReference>
<evidence type="ECO:0000256" key="4">
    <source>
        <dbReference type="ARBA" id="ARBA00022694"/>
    </source>
</evidence>
<evidence type="ECO:0000256" key="6">
    <source>
        <dbReference type="ARBA" id="ARBA00038255"/>
    </source>
</evidence>
<dbReference type="Proteomes" id="UP000231279">
    <property type="component" value="Unassembled WGS sequence"/>
</dbReference>
<protein>
    <submittedName>
        <fullName evidence="8">Uncharacterized protein</fullName>
    </submittedName>
</protein>
<dbReference type="SUPFAM" id="SSF50978">
    <property type="entry name" value="WD40 repeat-like"/>
    <property type="match status" value="3"/>
</dbReference>
<comment type="caution">
    <text evidence="8">The sequence shown here is derived from an EMBL/GenBank/DDBJ whole genome shotgun (WGS) entry which is preliminary data.</text>
</comment>
<dbReference type="PANTHER" id="PTHR14344:SF3">
    <property type="entry name" value="WD REPEAT-CONTAINING PROTEIN 6"/>
    <property type="match status" value="1"/>
</dbReference>
<keyword evidence="9" id="KW-1185">Reference proteome</keyword>
<comment type="similarity">
    <text evidence="6">Belongs to the WD repeat WDR6 family.</text>
</comment>
<dbReference type="EMBL" id="NKXS01000398">
    <property type="protein sequence ID" value="PIN24561.1"/>
    <property type="molecule type" value="Genomic_DNA"/>
</dbReference>
<comment type="subcellular location">
    <subcellularLocation>
        <location evidence="1">Cytoplasm</location>
    </subcellularLocation>
</comment>
<dbReference type="AlphaFoldDB" id="A0A2G9I485"/>
<proteinExistence type="inferred from homology"/>
<dbReference type="InterPro" id="IPR001680">
    <property type="entry name" value="WD40_rpt"/>
</dbReference>
<reference evidence="9" key="1">
    <citation type="journal article" date="2018" name="Gigascience">
        <title>Genome assembly of the Pink Ipe (Handroanthus impetiginosus, Bignoniaceae), a highly valued, ecologically keystone Neotropical timber forest tree.</title>
        <authorList>
            <person name="Silva-Junior O.B."/>
            <person name="Grattapaglia D."/>
            <person name="Novaes E."/>
            <person name="Collevatti R.G."/>
        </authorList>
    </citation>
    <scope>NUCLEOTIDE SEQUENCE [LARGE SCALE GENOMIC DNA]</scope>
    <source>
        <strain evidence="9">cv. UFG-1</strain>
    </source>
</reference>
<dbReference type="Gene3D" id="2.130.10.10">
    <property type="entry name" value="YVTN repeat-like/Quinoprotein amine dehydrogenase"/>
    <property type="match status" value="3"/>
</dbReference>
<evidence type="ECO:0000256" key="2">
    <source>
        <dbReference type="ARBA" id="ARBA00022490"/>
    </source>
</evidence>
<dbReference type="PANTHER" id="PTHR14344">
    <property type="entry name" value="WD REPEAT PROTEIN"/>
    <property type="match status" value="1"/>
</dbReference>
<dbReference type="STRING" id="429701.A0A2G9I485"/>
<keyword evidence="4" id="KW-0819">tRNA processing</keyword>
<dbReference type="SMART" id="SM00320">
    <property type="entry name" value="WD40"/>
    <property type="match status" value="7"/>
</dbReference>
<evidence type="ECO:0000256" key="1">
    <source>
        <dbReference type="ARBA" id="ARBA00004496"/>
    </source>
</evidence>
<name>A0A2G9I485_9LAMI</name>
<dbReference type="PROSITE" id="PS50082">
    <property type="entry name" value="WD_REPEATS_2"/>
    <property type="match status" value="1"/>
</dbReference>
<dbReference type="Pfam" id="PF00400">
    <property type="entry name" value="WD40"/>
    <property type="match status" value="4"/>
</dbReference>
<dbReference type="OrthoDB" id="5594999at2759"/>